<protein>
    <submittedName>
        <fullName evidence="1">Uncharacterized protein</fullName>
    </submittedName>
</protein>
<dbReference type="AlphaFoldDB" id="A0A645FUX9"/>
<accession>A0A645FUX9</accession>
<evidence type="ECO:0000313" key="1">
    <source>
        <dbReference type="EMBL" id="MPN17329.1"/>
    </source>
</evidence>
<dbReference type="EMBL" id="VSSQ01064425">
    <property type="protein sequence ID" value="MPN17329.1"/>
    <property type="molecule type" value="Genomic_DNA"/>
</dbReference>
<organism evidence="1">
    <name type="scientific">bioreactor metagenome</name>
    <dbReference type="NCBI Taxonomy" id="1076179"/>
    <lineage>
        <taxon>unclassified sequences</taxon>
        <taxon>metagenomes</taxon>
        <taxon>ecological metagenomes</taxon>
    </lineage>
</organism>
<proteinExistence type="predicted"/>
<comment type="caution">
    <text evidence="1">The sequence shown here is derived from an EMBL/GenBank/DDBJ whole genome shotgun (WGS) entry which is preliminary data.</text>
</comment>
<sequence>MGKIGADHRALPRHRLQQHARPEVRRILKKLTEGGGDVLYRLVRRRLFRKSRVEHDVRYPQLVAPFGLLTEGPPAFREHLRVRGADVYQIRGVGDDRLHRRSLPGAVKILRLLQ</sequence>
<reference evidence="1" key="1">
    <citation type="submission" date="2019-08" db="EMBL/GenBank/DDBJ databases">
        <authorList>
            <person name="Kucharzyk K."/>
            <person name="Murdoch R.W."/>
            <person name="Higgins S."/>
            <person name="Loffler F."/>
        </authorList>
    </citation>
    <scope>NUCLEOTIDE SEQUENCE</scope>
</reference>
<gene>
    <name evidence="1" type="ORF">SDC9_164682</name>
</gene>
<name>A0A645FUX9_9ZZZZ</name>